<evidence type="ECO:0000256" key="4">
    <source>
        <dbReference type="ARBA" id="ARBA00022777"/>
    </source>
</evidence>
<feature type="coiled-coil region" evidence="7">
    <location>
        <begin position="315"/>
        <end position="344"/>
    </location>
</feature>
<dbReference type="InterPro" id="IPR019734">
    <property type="entry name" value="TPR_rpt"/>
</dbReference>
<keyword evidence="9" id="KW-0067">ATP-binding</keyword>
<dbReference type="PROSITE" id="PS51257">
    <property type="entry name" value="PROKAR_LIPOPROTEIN"/>
    <property type="match status" value="1"/>
</dbReference>
<dbReference type="PANTHER" id="PTHR24421">
    <property type="entry name" value="NITRATE/NITRITE SENSOR PROTEIN NARX-RELATED"/>
    <property type="match status" value="1"/>
</dbReference>
<dbReference type="Gene3D" id="3.30.565.10">
    <property type="entry name" value="Histidine kinase-like ATPase, C-terminal domain"/>
    <property type="match status" value="1"/>
</dbReference>
<dbReference type="EC" id="2.7.13.3" evidence="2"/>
<keyword evidence="8" id="KW-0472">Membrane</keyword>
<evidence type="ECO:0000256" key="6">
    <source>
        <dbReference type="PROSITE-ProRule" id="PRU00339"/>
    </source>
</evidence>
<name>A0ABR9TNE1_9FLAO</name>
<sequence length="572" mass="65837">MLRSSFFYLFISLLLFSCKDEKVVSIKNPIAQREAIAVRNKAIAKYQEKKYNNAFYYFNTSKSLFEKLKDSANIVYVLSQMAYIQQINGDYYGSKETLTEALPFITKKDVYSATINSLFGIADKELSNYEDAINYYKESIKEHPDYSNKERNLNNIAVVYMLQNKYDKAITIFDSILKIKTSGPNSENSKARIMDNLGYALYKKGLNEKGLLLMQKSLEPRNGITEDYGSIESNLHLSEYYAAREPQKSKKYALNAYETATKLRSIDERLEALSFLMTNEKISNNTQYAQKFAFLNDSIIKIRNNYKNKFAKIKYDSKKEKDENEKLRLERAENLVALKEAEKDKVILFATIIVTLISLVTLGIYLRKRYKHKTRLVEIKTAYDTETRIAKDIHDGLANDVFHAITYTQTQPLTNESSKENLLQKLDDIYSRVRDISRENNDINTGPNYQNNLKEMLSTYNNSQTNVIINGIEKVNWEAVEDLKKIAIQRVLHELMVNMKKHSEASLAALKFESLANIISINYTDNGKGCEESKITKNGLQNMENRISAVKGTITFDTEPNKGFKVKITMPK</sequence>
<evidence type="ECO:0000256" key="3">
    <source>
        <dbReference type="ARBA" id="ARBA00022679"/>
    </source>
</evidence>
<evidence type="ECO:0000256" key="5">
    <source>
        <dbReference type="ARBA" id="ARBA00023012"/>
    </source>
</evidence>
<evidence type="ECO:0000256" key="1">
    <source>
        <dbReference type="ARBA" id="ARBA00000085"/>
    </source>
</evidence>
<dbReference type="InterPro" id="IPR050482">
    <property type="entry name" value="Sensor_HK_TwoCompSys"/>
</dbReference>
<keyword evidence="8" id="KW-0812">Transmembrane</keyword>
<dbReference type="CDD" id="cd16917">
    <property type="entry name" value="HATPase_UhpB-NarQ-NarX-like"/>
    <property type="match status" value="1"/>
</dbReference>
<dbReference type="SUPFAM" id="SSF55874">
    <property type="entry name" value="ATPase domain of HSP90 chaperone/DNA topoisomerase II/histidine kinase"/>
    <property type="match status" value="1"/>
</dbReference>
<evidence type="ECO:0000313" key="10">
    <source>
        <dbReference type="Proteomes" id="UP000640614"/>
    </source>
</evidence>
<keyword evidence="6" id="KW-0802">TPR repeat</keyword>
<evidence type="ECO:0000256" key="8">
    <source>
        <dbReference type="SAM" id="Phobius"/>
    </source>
</evidence>
<dbReference type="SMART" id="SM00028">
    <property type="entry name" value="TPR"/>
    <property type="match status" value="4"/>
</dbReference>
<keyword evidence="3" id="KW-0808">Transferase</keyword>
<dbReference type="InterPro" id="IPR036890">
    <property type="entry name" value="HATPase_C_sf"/>
</dbReference>
<organism evidence="9 10">
    <name type="scientific">Flavobacterium hungaricum</name>
    <dbReference type="NCBI Taxonomy" id="2082725"/>
    <lineage>
        <taxon>Bacteria</taxon>
        <taxon>Pseudomonadati</taxon>
        <taxon>Bacteroidota</taxon>
        <taxon>Flavobacteriia</taxon>
        <taxon>Flavobacteriales</taxon>
        <taxon>Flavobacteriaceae</taxon>
        <taxon>Flavobacterium</taxon>
    </lineage>
</organism>
<dbReference type="Gene3D" id="1.25.40.10">
    <property type="entry name" value="Tetratricopeptide repeat domain"/>
    <property type="match status" value="1"/>
</dbReference>
<accession>A0ABR9TNE1</accession>
<feature type="repeat" description="TPR" evidence="6">
    <location>
        <begin position="150"/>
        <end position="183"/>
    </location>
</feature>
<keyword evidence="10" id="KW-1185">Reference proteome</keyword>
<evidence type="ECO:0000313" key="9">
    <source>
        <dbReference type="EMBL" id="MBE8726881.1"/>
    </source>
</evidence>
<dbReference type="Proteomes" id="UP000640614">
    <property type="component" value="Unassembled WGS sequence"/>
</dbReference>
<dbReference type="SUPFAM" id="SSF48452">
    <property type="entry name" value="TPR-like"/>
    <property type="match status" value="1"/>
</dbReference>
<dbReference type="GO" id="GO:0005524">
    <property type="term" value="F:ATP binding"/>
    <property type="evidence" value="ECO:0007669"/>
    <property type="project" value="UniProtKB-KW"/>
</dbReference>
<dbReference type="PANTHER" id="PTHR24421:SF10">
    <property type="entry name" value="NITRATE_NITRITE SENSOR PROTEIN NARQ"/>
    <property type="match status" value="1"/>
</dbReference>
<feature type="transmembrane region" description="Helical" evidence="8">
    <location>
        <begin position="346"/>
        <end position="366"/>
    </location>
</feature>
<evidence type="ECO:0000256" key="7">
    <source>
        <dbReference type="SAM" id="Coils"/>
    </source>
</evidence>
<gene>
    <name evidence="9" type="ORF">C4F50_18340</name>
</gene>
<evidence type="ECO:0000256" key="2">
    <source>
        <dbReference type="ARBA" id="ARBA00012438"/>
    </source>
</evidence>
<dbReference type="PROSITE" id="PS50005">
    <property type="entry name" value="TPR"/>
    <property type="match status" value="2"/>
</dbReference>
<keyword evidence="8" id="KW-1133">Transmembrane helix</keyword>
<keyword evidence="5" id="KW-0902">Two-component regulatory system</keyword>
<feature type="repeat" description="TPR" evidence="6">
    <location>
        <begin position="113"/>
        <end position="146"/>
    </location>
</feature>
<protein>
    <recommendedName>
        <fullName evidence="2">histidine kinase</fullName>
        <ecNumber evidence="2">2.7.13.3</ecNumber>
    </recommendedName>
</protein>
<dbReference type="InterPro" id="IPR011990">
    <property type="entry name" value="TPR-like_helical_dom_sf"/>
</dbReference>
<dbReference type="EMBL" id="PRDM01000004">
    <property type="protein sequence ID" value="MBE8726881.1"/>
    <property type="molecule type" value="Genomic_DNA"/>
</dbReference>
<comment type="catalytic activity">
    <reaction evidence="1">
        <text>ATP + protein L-histidine = ADP + protein N-phospho-L-histidine.</text>
        <dbReference type="EC" id="2.7.13.3"/>
    </reaction>
</comment>
<proteinExistence type="predicted"/>
<reference evidence="9 10" key="1">
    <citation type="submission" date="2018-07" db="EMBL/GenBank/DDBJ databases">
        <title>Genome assembly of strain KB82.</title>
        <authorList>
            <person name="Kukolya J."/>
            <person name="Horvath B."/>
            <person name="Nagy I."/>
            <person name="Toth A."/>
        </authorList>
    </citation>
    <scope>NUCLEOTIDE SEQUENCE [LARGE SCALE GENOMIC DNA]</scope>
    <source>
        <strain evidence="9 10">Kb82</strain>
    </source>
</reference>
<keyword evidence="9" id="KW-0547">Nucleotide-binding</keyword>
<keyword evidence="7" id="KW-0175">Coiled coil</keyword>
<comment type="caution">
    <text evidence="9">The sequence shown here is derived from an EMBL/GenBank/DDBJ whole genome shotgun (WGS) entry which is preliminary data.</text>
</comment>
<keyword evidence="4" id="KW-0418">Kinase</keyword>